<dbReference type="SUPFAM" id="SSF51735">
    <property type="entry name" value="NAD(P)-binding Rossmann-fold domains"/>
    <property type="match status" value="1"/>
</dbReference>
<keyword evidence="3" id="KW-1185">Reference proteome</keyword>
<gene>
    <name evidence="2" type="ORF">HNP55_004191</name>
</gene>
<reference evidence="2 3" key="1">
    <citation type="submission" date="2020-08" db="EMBL/GenBank/DDBJ databases">
        <title>Functional genomics of gut bacteria from endangered species of beetles.</title>
        <authorList>
            <person name="Carlos-Shanley C."/>
        </authorList>
    </citation>
    <scope>NUCLEOTIDE SEQUENCE [LARGE SCALE GENOMIC DNA]</scope>
    <source>
        <strain evidence="2 3">S00239</strain>
    </source>
</reference>
<dbReference type="InterPro" id="IPR036291">
    <property type="entry name" value="NAD(P)-bd_dom_sf"/>
</dbReference>
<feature type="domain" description="NmrA-like" evidence="1">
    <location>
        <begin position="10"/>
        <end position="245"/>
    </location>
</feature>
<dbReference type="Proteomes" id="UP000562027">
    <property type="component" value="Unassembled WGS sequence"/>
</dbReference>
<name>A0A840LI04_9BURK</name>
<dbReference type="Gene3D" id="3.40.50.720">
    <property type="entry name" value="NAD(P)-binding Rossmann-like Domain"/>
    <property type="match status" value="1"/>
</dbReference>
<dbReference type="PANTHER" id="PTHR43162:SF1">
    <property type="entry name" value="PRESTALK A DIFFERENTIATION PROTEIN A"/>
    <property type="match status" value="1"/>
</dbReference>
<dbReference type="InterPro" id="IPR051604">
    <property type="entry name" value="Ergot_Alk_Oxidoreductase"/>
</dbReference>
<dbReference type="EMBL" id="JACHLP010000010">
    <property type="protein sequence ID" value="MBB4845639.1"/>
    <property type="molecule type" value="Genomic_DNA"/>
</dbReference>
<organism evidence="2 3">
    <name type="scientific">Roseateles oligotrophus</name>
    <dbReference type="NCBI Taxonomy" id="1769250"/>
    <lineage>
        <taxon>Bacteria</taxon>
        <taxon>Pseudomonadati</taxon>
        <taxon>Pseudomonadota</taxon>
        <taxon>Betaproteobacteria</taxon>
        <taxon>Burkholderiales</taxon>
        <taxon>Sphaerotilaceae</taxon>
        <taxon>Roseateles</taxon>
    </lineage>
</organism>
<evidence type="ECO:0000259" key="1">
    <source>
        <dbReference type="Pfam" id="PF05368"/>
    </source>
</evidence>
<comment type="caution">
    <text evidence="2">The sequence shown here is derived from an EMBL/GenBank/DDBJ whole genome shotgun (WGS) entry which is preliminary data.</text>
</comment>
<dbReference type="InterPro" id="IPR008030">
    <property type="entry name" value="NmrA-like"/>
</dbReference>
<evidence type="ECO:0000313" key="2">
    <source>
        <dbReference type="EMBL" id="MBB4845639.1"/>
    </source>
</evidence>
<dbReference type="Gene3D" id="3.90.25.10">
    <property type="entry name" value="UDP-galactose 4-epimerase, domain 1"/>
    <property type="match status" value="1"/>
</dbReference>
<dbReference type="AlphaFoldDB" id="A0A840LI04"/>
<dbReference type="PANTHER" id="PTHR43162">
    <property type="match status" value="1"/>
</dbReference>
<evidence type="ECO:0000313" key="3">
    <source>
        <dbReference type="Proteomes" id="UP000562027"/>
    </source>
</evidence>
<protein>
    <submittedName>
        <fullName evidence="2">Uncharacterized protein YbjT (DUF2867 family)</fullName>
    </submittedName>
</protein>
<accession>A0A840LI04</accession>
<dbReference type="Pfam" id="PF05368">
    <property type="entry name" value="NmrA"/>
    <property type="match status" value="1"/>
</dbReference>
<proteinExistence type="predicted"/>
<sequence>MTASASLPYVVFGVSGRTGAAAADALLRAGCPVRVVVRDPAKGRPWAERGAELAVADLTDFASVTKALRRARAAYLLSPPHYQREDLFERAGVVADVAARAALAADVPRLVALSSVGADRASGTGWIRMNRLFEQRLAETGLPTVFLRAAYFMENWLPMVGQAVRSGVLPTFLAPPQRALPMVAAVDVGSAAALLLQEDRAGSGVVALTGPKDYAPRDVAALVAAALQQPVELAVLPEAAWPEALADAQFSRAALAGFTEMTRGLNSSHIDIKSDPAALEWAGRTPLERVIAELVQRQQEAVV</sequence>
<dbReference type="RefSeq" id="WP_184303799.1">
    <property type="nucleotide sequence ID" value="NZ_JACHLP010000010.1"/>
</dbReference>